<sequence length="65" mass="6839">MKKKLITLVFGFGFALGMGSAVANAGSCTPTTCLNTYHMCLSVNNGHYGLCAPAYQSCLERCQGS</sequence>
<evidence type="ECO:0000313" key="3">
    <source>
        <dbReference type="Proteomes" id="UP001061302"/>
    </source>
</evidence>
<evidence type="ECO:0000313" key="2">
    <source>
        <dbReference type="EMBL" id="UXY13624.1"/>
    </source>
</evidence>
<name>A0ABY6DH07_9NEIS</name>
<dbReference type="Proteomes" id="UP001061302">
    <property type="component" value="Chromosome"/>
</dbReference>
<dbReference type="EMBL" id="CP106753">
    <property type="protein sequence ID" value="UXY13624.1"/>
    <property type="molecule type" value="Genomic_DNA"/>
</dbReference>
<accession>A0ABY6DH07</accession>
<keyword evidence="3" id="KW-1185">Reference proteome</keyword>
<evidence type="ECO:0000256" key="1">
    <source>
        <dbReference type="SAM" id="SignalP"/>
    </source>
</evidence>
<proteinExistence type="predicted"/>
<protein>
    <recommendedName>
        <fullName evidence="4">Kazal-like domain-containing protein</fullName>
    </recommendedName>
</protein>
<gene>
    <name evidence="2" type="ORF">N8I74_09820</name>
</gene>
<feature type="signal peptide" evidence="1">
    <location>
        <begin position="1"/>
        <end position="25"/>
    </location>
</feature>
<reference evidence="2" key="1">
    <citation type="submission" date="2022-10" db="EMBL/GenBank/DDBJ databases">
        <title>Chitiniphilus purpureus sp. nov., a novel chitin-degrading bacterium isolated from crawfish pond sediment.</title>
        <authorList>
            <person name="Li K."/>
        </authorList>
    </citation>
    <scope>NUCLEOTIDE SEQUENCE</scope>
    <source>
        <strain evidence="2">CD1</strain>
    </source>
</reference>
<dbReference type="RefSeq" id="WP_263122831.1">
    <property type="nucleotide sequence ID" value="NZ_CP106753.1"/>
</dbReference>
<organism evidence="2 3">
    <name type="scientific">Chitiniphilus purpureus</name>
    <dbReference type="NCBI Taxonomy" id="2981137"/>
    <lineage>
        <taxon>Bacteria</taxon>
        <taxon>Pseudomonadati</taxon>
        <taxon>Pseudomonadota</taxon>
        <taxon>Betaproteobacteria</taxon>
        <taxon>Neisseriales</taxon>
        <taxon>Chitinibacteraceae</taxon>
        <taxon>Chitiniphilus</taxon>
    </lineage>
</organism>
<feature type="chain" id="PRO_5045818602" description="Kazal-like domain-containing protein" evidence="1">
    <location>
        <begin position="26"/>
        <end position="65"/>
    </location>
</feature>
<evidence type="ECO:0008006" key="4">
    <source>
        <dbReference type="Google" id="ProtNLM"/>
    </source>
</evidence>
<keyword evidence="1" id="KW-0732">Signal</keyword>